<accession>A0A2S9YUT1</accession>
<dbReference type="InterPro" id="IPR002123">
    <property type="entry name" value="Plipid/glycerol_acylTrfase"/>
</dbReference>
<keyword evidence="3 5" id="KW-0012">Acyltransferase</keyword>
<evidence type="ECO:0000256" key="2">
    <source>
        <dbReference type="ARBA" id="ARBA00022679"/>
    </source>
</evidence>
<dbReference type="CDD" id="cd07989">
    <property type="entry name" value="LPLAT_AGPAT-like"/>
    <property type="match status" value="1"/>
</dbReference>
<gene>
    <name evidence="5" type="primary">plsC_1</name>
    <name evidence="5" type="ORF">ENSA7_14760</name>
</gene>
<reference evidence="5 6" key="1">
    <citation type="submission" date="2018-03" db="EMBL/GenBank/DDBJ databases">
        <title>Draft Genome Sequences of the Obligatory Marine Myxobacteria Enhygromyxa salina SWB007.</title>
        <authorList>
            <person name="Poehlein A."/>
            <person name="Moghaddam J.A."/>
            <person name="Harms H."/>
            <person name="Alanjari M."/>
            <person name="Koenig G.M."/>
            <person name="Daniel R."/>
            <person name="Schaeberle T.F."/>
        </authorList>
    </citation>
    <scope>NUCLEOTIDE SEQUENCE [LARGE SCALE GENOMIC DNA]</scope>
    <source>
        <strain evidence="5 6">SWB007</strain>
    </source>
</reference>
<protein>
    <submittedName>
        <fullName evidence="5">1-acyl-sn-glycerol-3-phosphate acyltransferase</fullName>
        <ecNumber evidence="5">2.3.1.51</ecNumber>
    </submittedName>
</protein>
<dbReference type="EC" id="2.3.1.51" evidence="5"/>
<dbReference type="OrthoDB" id="9806880at2"/>
<evidence type="ECO:0000256" key="3">
    <source>
        <dbReference type="ARBA" id="ARBA00023315"/>
    </source>
</evidence>
<comment type="caution">
    <text evidence="5">The sequence shown here is derived from an EMBL/GenBank/DDBJ whole genome shotgun (WGS) entry which is preliminary data.</text>
</comment>
<evidence type="ECO:0000313" key="5">
    <source>
        <dbReference type="EMBL" id="PRQ08844.1"/>
    </source>
</evidence>
<keyword evidence="2 5" id="KW-0808">Transferase</keyword>
<feature type="domain" description="Phospholipid/glycerol acyltransferase" evidence="4">
    <location>
        <begin position="97"/>
        <end position="209"/>
    </location>
</feature>
<dbReference type="SMART" id="SM00563">
    <property type="entry name" value="PlsC"/>
    <property type="match status" value="1"/>
</dbReference>
<organism evidence="5 6">
    <name type="scientific">Enhygromyxa salina</name>
    <dbReference type="NCBI Taxonomy" id="215803"/>
    <lineage>
        <taxon>Bacteria</taxon>
        <taxon>Pseudomonadati</taxon>
        <taxon>Myxococcota</taxon>
        <taxon>Polyangia</taxon>
        <taxon>Nannocystales</taxon>
        <taxon>Nannocystaceae</taxon>
        <taxon>Enhygromyxa</taxon>
    </lineage>
</organism>
<dbReference type="SUPFAM" id="SSF69593">
    <property type="entry name" value="Glycerol-3-phosphate (1)-acyltransferase"/>
    <property type="match status" value="1"/>
</dbReference>
<evidence type="ECO:0000313" key="6">
    <source>
        <dbReference type="Proteomes" id="UP000238823"/>
    </source>
</evidence>
<sequence>MPTLSSAASFVDADALGVVSKLTAGPAAVLRASRRTRRTAAFLATSATHVKSRLLPLTPGPAASLRRQGYNSFMAQNVCAINGFDVRVRGPIPHGPALLVCNHVTWQDPILINSVIPSSVVAKSEVGSWPLIGALTRGLEHLLVERGNVHSGASVLLRARQLLERGCNVLTFPEGTTSRGREILPFYRGVFGLAQLTGAPLIPMTLTHELGDAAAWVGDDSFLPNFAMTVARRRTISWLDLGAPIQLNPDESAEQLAARTRATMHTLLRARQAALATQGTFA</sequence>
<dbReference type="GO" id="GO:0006654">
    <property type="term" value="P:phosphatidic acid biosynthetic process"/>
    <property type="evidence" value="ECO:0007669"/>
    <property type="project" value="TreeGrafter"/>
</dbReference>
<evidence type="ECO:0000256" key="1">
    <source>
        <dbReference type="ARBA" id="ARBA00005189"/>
    </source>
</evidence>
<dbReference type="GO" id="GO:0003841">
    <property type="term" value="F:1-acylglycerol-3-phosphate O-acyltransferase activity"/>
    <property type="evidence" value="ECO:0007669"/>
    <property type="project" value="UniProtKB-EC"/>
</dbReference>
<dbReference type="Pfam" id="PF01553">
    <property type="entry name" value="Acyltransferase"/>
    <property type="match status" value="1"/>
</dbReference>
<dbReference type="EMBL" id="PVNL01000035">
    <property type="protein sequence ID" value="PRQ08844.1"/>
    <property type="molecule type" value="Genomic_DNA"/>
</dbReference>
<dbReference type="PANTHER" id="PTHR10434:SF11">
    <property type="entry name" value="1-ACYL-SN-GLYCEROL-3-PHOSPHATE ACYLTRANSFERASE"/>
    <property type="match status" value="1"/>
</dbReference>
<evidence type="ECO:0000259" key="4">
    <source>
        <dbReference type="SMART" id="SM00563"/>
    </source>
</evidence>
<name>A0A2S9YUT1_9BACT</name>
<dbReference type="AlphaFoldDB" id="A0A2S9YUT1"/>
<dbReference type="Proteomes" id="UP000238823">
    <property type="component" value="Unassembled WGS sequence"/>
</dbReference>
<dbReference type="PANTHER" id="PTHR10434">
    <property type="entry name" value="1-ACYL-SN-GLYCEROL-3-PHOSPHATE ACYLTRANSFERASE"/>
    <property type="match status" value="1"/>
</dbReference>
<proteinExistence type="predicted"/>
<comment type="pathway">
    <text evidence="1">Lipid metabolism.</text>
</comment>
<dbReference type="RefSeq" id="WP_106088510.1">
    <property type="nucleotide sequence ID" value="NZ_PVNL01000035.1"/>
</dbReference>